<evidence type="ECO:0000256" key="5">
    <source>
        <dbReference type="ARBA" id="ARBA00022692"/>
    </source>
</evidence>
<dbReference type="InterPro" id="IPR012944">
    <property type="entry name" value="SusD_RagB_dom"/>
</dbReference>
<dbReference type="InterPro" id="IPR039426">
    <property type="entry name" value="TonB-dep_rcpt-like"/>
</dbReference>
<evidence type="ECO:0000256" key="2">
    <source>
        <dbReference type="ARBA" id="ARBA00006275"/>
    </source>
</evidence>
<dbReference type="Pfam" id="PF07715">
    <property type="entry name" value="Plug"/>
    <property type="match status" value="1"/>
</dbReference>
<feature type="domain" description="SusD-like N-terminal" evidence="13">
    <location>
        <begin position="1160"/>
        <end position="1291"/>
    </location>
</feature>
<comment type="similarity">
    <text evidence="2">Belongs to the SusD family.</text>
</comment>
<dbReference type="RefSeq" id="WP_235293844.1">
    <property type="nucleotide sequence ID" value="NZ_BSOH01000010.1"/>
</dbReference>
<dbReference type="SUPFAM" id="SSF56935">
    <property type="entry name" value="Porins"/>
    <property type="match status" value="1"/>
</dbReference>
<dbReference type="Pfam" id="PF07980">
    <property type="entry name" value="SusD_RagB"/>
    <property type="match status" value="1"/>
</dbReference>
<keyword evidence="8 9" id="KW-0998">Cell outer membrane</keyword>
<dbReference type="PROSITE" id="PS52016">
    <property type="entry name" value="TONB_DEPENDENT_REC_3"/>
    <property type="match status" value="1"/>
</dbReference>
<gene>
    <name evidence="14" type="ORF">GCM10007940_18950</name>
</gene>
<evidence type="ECO:0000259" key="12">
    <source>
        <dbReference type="Pfam" id="PF07980"/>
    </source>
</evidence>
<keyword evidence="15" id="KW-1185">Reference proteome</keyword>
<comment type="caution">
    <text evidence="14">The sequence shown here is derived from an EMBL/GenBank/DDBJ whole genome shotgun (WGS) entry which is preliminary data.</text>
</comment>
<feature type="region of interest" description="Disordered" evidence="10">
    <location>
        <begin position="947"/>
        <end position="973"/>
    </location>
</feature>
<sequence>MEKISLILFFFLGIIGSSIGQKNITGTVVDDGNTPLIGVNVVVIGQNFAGTLTDVSGEYSITAMEGDTLVFSYIGYDTKKEVVTSANVVDIQLGLSSEIIDEVVVIGYGSSRKSDLTGSVSSISGEELKNSMTTNVDQALQGRIPGVQVTQNSGQPGGAASIRIRGSNSISLSNEPLYVIDGIPFQGDGSATAGFDWAGGANGQNRVNPLSTINPADIVSINVLKDASATAIYGSRGANGVVIITTKRGSAGESKISYNAYYGVQQLGTSIEMMDLQQFANYQEQITTDLGRQLNQRYMDPSILGEGTDWQDEIFRRAGSQSHQLSVTGGNDKSSYAISGGYFGQDGIIIGSNFNRFSTRINLDSKVKEWFKIGGSLAYVKTDERITLNDGGDGVIIQSLIMQPDVAVRDINGEYAGPTSNEVSASYNPVAAALQRNNTLDRNRLMSNFYGELSLMKTLKLRSEIGLDNNASLNNAFHPTYKWGSIENRENRLRQRGDRSFFWVNKNYLTYDANITSNQKLTVLLGQEAQKSRYSGSDITVRNLPSNDIQLLSQGEYVGTPGAWQGASTLLSYYTRLNYNLSEKYLMTFTYRADASSNFGPGNKWGYFPSGSFAWRVSQEDFLKDSDIIDNLKLRVGYGNSGNQSIQGGLFSSLMQSVQTPFGLGFRPARIANPELGWETTTQLNVGVDLSIIRNRIDLTFDVYNKQTKDMLLQTTVPRYLGGTGYNDIASPFINVGRMENKGFDIGLTTRNVTTKKFGWDTNVTFSLNRNLVLELDDPDKIYWSNLYWYSEFQTATTTRVGQPVGQFWGYQTDGLFTDQDDILNSPVQVSDGNVSESNPFGQNLVDKRGGVWIGDVKFKDLNGDGQINVEDQTFIGDPNPSFTYGINNNFNFGPFDATIYLHGSYGADILNYSRVVIEGMTNVFSNQSATVFDRAQYTLLDPTGSDTDPNNVVLANPGTDIPRPTTTDANRNNRMSDRFIENGSYLRIQNVKIGYTIPRAITQRAKISRLKVYFNAQNIYTFTKYSGYDPEIGAFNQSPLLQNVDMGRYPTPRMFTFGLDLDFLNLNTKKMKKYIKYITILAFLILANSCGKDFVTVPIEDRPALDNYYKSETDVKAATATLYGFPWFDFNDKFFWTAGEELAGNLYHTYDQEGQFFYFSYNEGNTHISNGWNGLYRVISYSNAIINDMPVFAEGVISQDVINEAIAEARFMRGTAYYLLSEFWGEVPIVENSTELVVSNNIFLPKNTRESIYEFITRDLTYAIDYLPTTNDPGRVTQWSAKGMLAKTYLTMGQYFIASDAGKSAASFTEAKNLAQDVIDNSGLELMDNYADLFKIEHNNNQESLFAMQWMEGAYAIGNSRQANWARSSIITGNTEAWGGYKSMTLDFLEAVQPGDKRLREIYMYNGEHYPEINKAEGGYTYHLVNRDPNDENIILENISATLVNLKKYVVGTSEDNDGKVTNGQAAAINQYVLRLADVYLIYVEAVMGANNSTADGKALDLLNKVRERAGLDAKTEVTYDELLWERRMEFGLECMYWFDLKRFYYRNPTDMVAMMSAQKRDFTYYRDNSPEAADENSIEGYILQEASAGGTVTFRPDNINLPIPSSEQLANPLLVPGEPAVEYDFN</sequence>
<keyword evidence="3 9" id="KW-0813">Transport</keyword>
<dbReference type="GO" id="GO:0009279">
    <property type="term" value="C:cell outer membrane"/>
    <property type="evidence" value="ECO:0007669"/>
    <property type="project" value="UniProtKB-SubCell"/>
</dbReference>
<dbReference type="InterPro" id="IPR011990">
    <property type="entry name" value="TPR-like_helical_dom_sf"/>
</dbReference>
<keyword evidence="5 9" id="KW-0812">Transmembrane</keyword>
<dbReference type="InterPro" id="IPR012910">
    <property type="entry name" value="Plug_dom"/>
</dbReference>
<evidence type="ECO:0000259" key="11">
    <source>
        <dbReference type="Pfam" id="PF07715"/>
    </source>
</evidence>
<evidence type="ECO:0000256" key="8">
    <source>
        <dbReference type="ARBA" id="ARBA00023237"/>
    </source>
</evidence>
<comment type="subcellular location">
    <subcellularLocation>
        <location evidence="1 9">Cell outer membrane</location>
        <topology evidence="1 9">Multi-pass membrane protein</topology>
    </subcellularLocation>
</comment>
<evidence type="ECO:0008006" key="16">
    <source>
        <dbReference type="Google" id="ProtNLM"/>
    </source>
</evidence>
<dbReference type="SUPFAM" id="SSF48452">
    <property type="entry name" value="TPR-like"/>
    <property type="match status" value="1"/>
</dbReference>
<dbReference type="FunFam" id="2.170.130.10:FF:000008">
    <property type="entry name" value="SusC/RagA family TonB-linked outer membrane protein"/>
    <property type="match status" value="1"/>
</dbReference>
<evidence type="ECO:0000256" key="6">
    <source>
        <dbReference type="ARBA" id="ARBA00022729"/>
    </source>
</evidence>
<dbReference type="Proteomes" id="UP001156666">
    <property type="component" value="Unassembled WGS sequence"/>
</dbReference>
<evidence type="ECO:0000256" key="4">
    <source>
        <dbReference type="ARBA" id="ARBA00022452"/>
    </source>
</evidence>
<dbReference type="NCBIfam" id="TIGR04056">
    <property type="entry name" value="OMP_RagA_SusC"/>
    <property type="match status" value="1"/>
</dbReference>
<keyword evidence="4 9" id="KW-1134">Transmembrane beta strand</keyword>
<dbReference type="NCBIfam" id="TIGR04057">
    <property type="entry name" value="SusC_RagA_signa"/>
    <property type="match status" value="1"/>
</dbReference>
<dbReference type="InterPro" id="IPR023997">
    <property type="entry name" value="TonB-dep_OMP_SusC/RagA_CS"/>
</dbReference>
<reference evidence="14" key="1">
    <citation type="journal article" date="2014" name="Int. J. Syst. Evol. Microbiol.">
        <title>Complete genome sequence of Corynebacterium casei LMG S-19264T (=DSM 44701T), isolated from a smear-ripened cheese.</title>
        <authorList>
            <consortium name="US DOE Joint Genome Institute (JGI-PGF)"/>
            <person name="Walter F."/>
            <person name="Albersmeier A."/>
            <person name="Kalinowski J."/>
            <person name="Ruckert C."/>
        </authorList>
    </citation>
    <scope>NUCLEOTIDE SEQUENCE</scope>
    <source>
        <strain evidence="14">NBRC 108769</strain>
    </source>
</reference>
<feature type="domain" description="TonB-dependent receptor plug" evidence="11">
    <location>
        <begin position="113"/>
        <end position="241"/>
    </location>
</feature>
<dbReference type="Gene3D" id="2.170.130.10">
    <property type="entry name" value="TonB-dependent receptor, plug domain"/>
    <property type="match status" value="1"/>
</dbReference>
<keyword evidence="7 9" id="KW-0472">Membrane</keyword>
<dbReference type="EMBL" id="BSOH01000010">
    <property type="protein sequence ID" value="GLR17280.1"/>
    <property type="molecule type" value="Genomic_DNA"/>
</dbReference>
<dbReference type="Pfam" id="PF13715">
    <property type="entry name" value="CarbopepD_reg_2"/>
    <property type="match status" value="1"/>
</dbReference>
<dbReference type="InterPro" id="IPR036942">
    <property type="entry name" value="Beta-barrel_TonB_sf"/>
</dbReference>
<evidence type="ECO:0000256" key="1">
    <source>
        <dbReference type="ARBA" id="ARBA00004571"/>
    </source>
</evidence>
<evidence type="ECO:0000256" key="3">
    <source>
        <dbReference type="ARBA" id="ARBA00022448"/>
    </source>
</evidence>
<protein>
    <recommendedName>
        <fullName evidence="16">TonB-dependent receptor</fullName>
    </recommendedName>
</protein>
<evidence type="ECO:0000259" key="13">
    <source>
        <dbReference type="Pfam" id="PF14322"/>
    </source>
</evidence>
<evidence type="ECO:0000256" key="9">
    <source>
        <dbReference type="PROSITE-ProRule" id="PRU01360"/>
    </source>
</evidence>
<dbReference type="Gene3D" id="2.60.40.1120">
    <property type="entry name" value="Carboxypeptidase-like, regulatory domain"/>
    <property type="match status" value="1"/>
</dbReference>
<evidence type="ECO:0000313" key="14">
    <source>
        <dbReference type="EMBL" id="GLR17280.1"/>
    </source>
</evidence>
<dbReference type="Gene3D" id="1.25.40.390">
    <property type="match status" value="1"/>
</dbReference>
<reference evidence="14" key="2">
    <citation type="submission" date="2023-01" db="EMBL/GenBank/DDBJ databases">
        <title>Draft genome sequence of Portibacter lacus strain NBRC 108769.</title>
        <authorList>
            <person name="Sun Q."/>
            <person name="Mori K."/>
        </authorList>
    </citation>
    <scope>NUCLEOTIDE SEQUENCE</scope>
    <source>
        <strain evidence="14">NBRC 108769</strain>
    </source>
</reference>
<dbReference type="Gene3D" id="2.40.170.20">
    <property type="entry name" value="TonB-dependent receptor, beta-barrel domain"/>
    <property type="match status" value="1"/>
</dbReference>
<dbReference type="SUPFAM" id="SSF49464">
    <property type="entry name" value="Carboxypeptidase regulatory domain-like"/>
    <property type="match status" value="1"/>
</dbReference>
<accession>A0AA37WFU8</accession>
<name>A0AA37WFU8_9BACT</name>
<dbReference type="Pfam" id="PF14322">
    <property type="entry name" value="SusD-like_3"/>
    <property type="match status" value="1"/>
</dbReference>
<evidence type="ECO:0000256" key="10">
    <source>
        <dbReference type="SAM" id="MobiDB-lite"/>
    </source>
</evidence>
<keyword evidence="6" id="KW-0732">Signal</keyword>
<evidence type="ECO:0000256" key="7">
    <source>
        <dbReference type="ARBA" id="ARBA00023136"/>
    </source>
</evidence>
<feature type="domain" description="RagB/SusD" evidence="12">
    <location>
        <begin position="1349"/>
        <end position="1617"/>
    </location>
</feature>
<dbReference type="InterPro" id="IPR037066">
    <property type="entry name" value="Plug_dom_sf"/>
</dbReference>
<dbReference type="InterPro" id="IPR033985">
    <property type="entry name" value="SusD-like_N"/>
</dbReference>
<evidence type="ECO:0000313" key="15">
    <source>
        <dbReference type="Proteomes" id="UP001156666"/>
    </source>
</evidence>
<dbReference type="InterPro" id="IPR008969">
    <property type="entry name" value="CarboxyPept-like_regulatory"/>
</dbReference>
<comment type="similarity">
    <text evidence="9">Belongs to the TonB-dependent receptor family.</text>
</comment>
<dbReference type="InterPro" id="IPR023996">
    <property type="entry name" value="TonB-dep_OMP_SusC/RagA"/>
</dbReference>
<organism evidence="14 15">
    <name type="scientific">Portibacter lacus</name>
    <dbReference type="NCBI Taxonomy" id="1099794"/>
    <lineage>
        <taxon>Bacteria</taxon>
        <taxon>Pseudomonadati</taxon>
        <taxon>Bacteroidota</taxon>
        <taxon>Saprospiria</taxon>
        <taxon>Saprospirales</taxon>
        <taxon>Haliscomenobacteraceae</taxon>
        <taxon>Portibacter</taxon>
    </lineage>
</organism>
<proteinExistence type="inferred from homology"/>